<keyword evidence="3" id="KW-1185">Reference proteome</keyword>
<feature type="compositionally biased region" description="Low complexity" evidence="1">
    <location>
        <begin position="100"/>
        <end position="110"/>
    </location>
</feature>
<protein>
    <recommendedName>
        <fullName evidence="4">Terminase small subunit</fullName>
    </recommendedName>
</protein>
<name>A0ABV7UQV8_9GAMM</name>
<evidence type="ECO:0000313" key="3">
    <source>
        <dbReference type="Proteomes" id="UP001595724"/>
    </source>
</evidence>
<feature type="region of interest" description="Disordered" evidence="1">
    <location>
        <begin position="100"/>
        <end position="131"/>
    </location>
</feature>
<dbReference type="Proteomes" id="UP001595724">
    <property type="component" value="Unassembled WGS sequence"/>
</dbReference>
<gene>
    <name evidence="2" type="ORF">ACFOM9_02870</name>
</gene>
<evidence type="ECO:0000313" key="2">
    <source>
        <dbReference type="EMBL" id="MFC3659020.1"/>
    </source>
</evidence>
<accession>A0ABV7UQV8</accession>
<organism evidence="2 3">
    <name type="scientific">Luteimonas notoginsengisoli</name>
    <dbReference type="NCBI Taxonomy" id="1578200"/>
    <lineage>
        <taxon>Bacteria</taxon>
        <taxon>Pseudomonadati</taxon>
        <taxon>Pseudomonadota</taxon>
        <taxon>Gammaproteobacteria</taxon>
        <taxon>Lysobacterales</taxon>
        <taxon>Lysobacteraceae</taxon>
        <taxon>Luteimonas</taxon>
    </lineage>
</organism>
<evidence type="ECO:0000256" key="1">
    <source>
        <dbReference type="SAM" id="MobiDB-lite"/>
    </source>
</evidence>
<sequence length="231" mass="24469">MAGLRVPSRARPAFFAFSKGRKRESLPVSRPEICGLREFAALAGFKPSYITELKNAGRLVLTDDRKKVRVAESLALIDQTRDPARAGVAARHAAARAASAAQADEAAAQAGGAGEGDDAPPATYSDPVEASHARRKAKAIADKAEADARKALRDEQLELGQLLEADQVDFAVRGAVATFRTSLENLPNTLAPELAALSDEGRIRVVLGEALEHALEELSRKLGTIAKAEPA</sequence>
<dbReference type="RefSeq" id="WP_386705990.1">
    <property type="nucleotide sequence ID" value="NZ_JBHRYF010000001.1"/>
</dbReference>
<dbReference type="EMBL" id="JBHRYF010000001">
    <property type="protein sequence ID" value="MFC3659020.1"/>
    <property type="molecule type" value="Genomic_DNA"/>
</dbReference>
<proteinExistence type="predicted"/>
<evidence type="ECO:0008006" key="4">
    <source>
        <dbReference type="Google" id="ProtNLM"/>
    </source>
</evidence>
<reference evidence="3" key="1">
    <citation type="journal article" date="2019" name="Int. J. Syst. Evol. Microbiol.">
        <title>The Global Catalogue of Microorganisms (GCM) 10K type strain sequencing project: providing services to taxonomists for standard genome sequencing and annotation.</title>
        <authorList>
            <consortium name="The Broad Institute Genomics Platform"/>
            <consortium name="The Broad Institute Genome Sequencing Center for Infectious Disease"/>
            <person name="Wu L."/>
            <person name="Ma J."/>
        </authorList>
    </citation>
    <scope>NUCLEOTIDE SEQUENCE [LARGE SCALE GENOMIC DNA]</scope>
    <source>
        <strain evidence="3">KCTC 42211</strain>
    </source>
</reference>
<comment type="caution">
    <text evidence="2">The sequence shown here is derived from an EMBL/GenBank/DDBJ whole genome shotgun (WGS) entry which is preliminary data.</text>
</comment>